<sequence length="180" mass="19920">MVIISGDSAILSVTYTTYSPSMSGSLVLTVCCLSFNFYANSSGAYLIDESWEKPVVYWYRGLYYVFITPTIGNNSLEVFRPGEGCFERITTIRPEIEDYQMDFAVAMPYLVVRVAPWKLVAINITKNVTVDTLDLTREENGAYFKGVTVVKEGSRTSLVGDNPESPPSPSSRTCGTETLS</sequence>
<dbReference type="KEGG" id="tpie:A7C91_04730"/>
<organism evidence="2 3">
    <name type="scientific">Thermococcus piezophilus</name>
    <dbReference type="NCBI Taxonomy" id="1712654"/>
    <lineage>
        <taxon>Archaea</taxon>
        <taxon>Methanobacteriati</taxon>
        <taxon>Methanobacteriota</taxon>
        <taxon>Thermococci</taxon>
        <taxon>Thermococcales</taxon>
        <taxon>Thermococcaceae</taxon>
        <taxon>Thermococcus</taxon>
    </lineage>
</organism>
<keyword evidence="3" id="KW-1185">Reference proteome</keyword>
<feature type="compositionally biased region" description="Polar residues" evidence="1">
    <location>
        <begin position="170"/>
        <end position="180"/>
    </location>
</feature>
<evidence type="ECO:0000256" key="1">
    <source>
        <dbReference type="SAM" id="MobiDB-lite"/>
    </source>
</evidence>
<protein>
    <submittedName>
        <fullName evidence="2">Uncharacterized protein</fullName>
    </submittedName>
</protein>
<evidence type="ECO:0000313" key="3">
    <source>
        <dbReference type="Proteomes" id="UP000076969"/>
    </source>
</evidence>
<proteinExistence type="predicted"/>
<feature type="region of interest" description="Disordered" evidence="1">
    <location>
        <begin position="155"/>
        <end position="180"/>
    </location>
</feature>
<accession>A0A172WGH0</accession>
<dbReference type="STRING" id="1712654.A7C91_04730"/>
<evidence type="ECO:0000313" key="2">
    <source>
        <dbReference type="EMBL" id="ANF22552.1"/>
    </source>
</evidence>
<name>A0A172WGH0_9EURY</name>
<dbReference type="EMBL" id="CP015520">
    <property type="protein sequence ID" value="ANF22552.1"/>
    <property type="molecule type" value="Genomic_DNA"/>
</dbReference>
<reference evidence="3" key="1">
    <citation type="journal article" date="2016" name="Syst. Appl. Microbiol.">
        <title>Thermococcus piezophilus sp. nov., a novel hyperthermophilic and piezophilic archaeon with a broad pressure range for growth, isolated from a deepest hydrothermal vent at the Mid-Cayman Rise.</title>
        <authorList>
            <person name="Dalmasso C."/>
            <person name="Oger P."/>
            <person name="Selva G."/>
            <person name="Courtine D."/>
            <person name="L'Haridon S."/>
            <person name="Garlaschelli A."/>
            <person name="Roussel E."/>
            <person name="Miyazaki J."/>
            <person name="Reveillaud J."/>
            <person name="Jebbar M."/>
            <person name="Takai K."/>
            <person name="Maignien L."/>
            <person name="Alain K."/>
        </authorList>
    </citation>
    <scope>NUCLEOTIDE SEQUENCE [LARGE SCALE GENOMIC DNA]</scope>
    <source>
        <strain evidence="3">CDGS</strain>
    </source>
</reference>
<dbReference type="Proteomes" id="UP000076969">
    <property type="component" value="Chromosome"/>
</dbReference>
<gene>
    <name evidence="2" type="ORF">A7C91_04730</name>
</gene>
<dbReference type="AlphaFoldDB" id="A0A172WGH0"/>